<sequence length="47" mass="5737">MLVPCYISQKDMKIILGMLLKEQFLKKIMMKWLLLEILRFIHFVNII</sequence>
<dbReference type="Proteomes" id="UP000030161">
    <property type="component" value="Unassembled WGS sequence"/>
</dbReference>
<organism evidence="1 2">
    <name type="scientific">Candida albicans P78048</name>
    <dbReference type="NCBI Taxonomy" id="1094989"/>
    <lineage>
        <taxon>Eukaryota</taxon>
        <taxon>Fungi</taxon>
        <taxon>Dikarya</taxon>
        <taxon>Ascomycota</taxon>
        <taxon>Saccharomycotina</taxon>
        <taxon>Pichiomycetes</taxon>
        <taxon>Debaryomycetaceae</taxon>
        <taxon>Candida/Lodderomyces clade</taxon>
        <taxon>Candida</taxon>
    </lineage>
</organism>
<dbReference type="EMBL" id="AJIX01000031">
    <property type="protein sequence ID" value="KGR07872.1"/>
    <property type="molecule type" value="Genomic_DNA"/>
</dbReference>
<protein>
    <submittedName>
        <fullName evidence="1">GTP cyclohydrolase 1</fullName>
    </submittedName>
</protein>
<dbReference type="AlphaFoldDB" id="A0AB34PPF0"/>
<accession>A0AB34PPF0</accession>
<proteinExistence type="predicted"/>
<name>A0AB34PPF0_CANAX</name>
<comment type="caution">
    <text evidence="1">The sequence shown here is derived from an EMBL/GenBank/DDBJ whole genome shotgun (WGS) entry which is preliminary data.</text>
</comment>
<gene>
    <name evidence="1" type="ORF">MG3_04427</name>
</gene>
<evidence type="ECO:0000313" key="1">
    <source>
        <dbReference type="EMBL" id="KGR07872.1"/>
    </source>
</evidence>
<evidence type="ECO:0000313" key="2">
    <source>
        <dbReference type="Proteomes" id="UP000030161"/>
    </source>
</evidence>
<reference evidence="1 2" key="1">
    <citation type="submission" date="2013-12" db="EMBL/GenBank/DDBJ databases">
        <title>The Genome Sequence of Candida albicans P78048.</title>
        <authorList>
            <consortium name="The Broad Institute Genome Sequencing Platform"/>
            <consortium name="The Broad Institute Genome Sequencing Center for Infectious Disease"/>
            <person name="Cuomo C."/>
            <person name="Bennett R."/>
            <person name="Hirakawa M."/>
            <person name="Noverr M."/>
            <person name="Mitchell A."/>
            <person name="Young S.K."/>
            <person name="Zeng Q."/>
            <person name="Gargeya S."/>
            <person name="Fitzgerald M."/>
            <person name="Abouelleil A."/>
            <person name="Alvarado L."/>
            <person name="Berlin A.M."/>
            <person name="Chapman S.B."/>
            <person name="Dewar J."/>
            <person name="Goldberg J."/>
            <person name="Griggs A."/>
            <person name="Gujja S."/>
            <person name="Hansen M."/>
            <person name="Howarth C."/>
            <person name="Imamovic A."/>
            <person name="Larimer J."/>
            <person name="McCowan C."/>
            <person name="Murphy C."/>
            <person name="Pearson M."/>
            <person name="Priest M."/>
            <person name="Roberts A."/>
            <person name="Saif S."/>
            <person name="Shea T."/>
            <person name="Sykes S."/>
            <person name="Wortman J."/>
            <person name="Nusbaum C."/>
            <person name="Birren B."/>
        </authorList>
    </citation>
    <scope>NUCLEOTIDE SEQUENCE [LARGE SCALE GENOMIC DNA]</scope>
    <source>
        <strain evidence="1 2">P78048</strain>
    </source>
</reference>